<dbReference type="AlphaFoldDB" id="W3XIC9"/>
<keyword evidence="9" id="KW-1185">Reference proteome</keyword>
<dbReference type="Gene3D" id="2.40.70.10">
    <property type="entry name" value="Acid Proteases"/>
    <property type="match status" value="2"/>
</dbReference>
<dbReference type="GeneID" id="19268861"/>
<dbReference type="PRINTS" id="PR00792">
    <property type="entry name" value="PEPSIN"/>
</dbReference>
<dbReference type="OMA" id="EYSATWV"/>
<dbReference type="GO" id="GO:0006508">
    <property type="term" value="P:proteolysis"/>
    <property type="evidence" value="ECO:0007669"/>
    <property type="project" value="UniProtKB-KW"/>
</dbReference>
<dbReference type="InterPro" id="IPR001461">
    <property type="entry name" value="Aspartic_peptidase_A1"/>
</dbReference>
<protein>
    <recommendedName>
        <fullName evidence="7">Peptidase A1 domain-containing protein</fullName>
    </recommendedName>
</protein>
<evidence type="ECO:0000256" key="5">
    <source>
        <dbReference type="SAM" id="MobiDB-lite"/>
    </source>
</evidence>
<dbReference type="KEGG" id="pfy:PFICI_03848"/>
<dbReference type="eggNOG" id="KOG1339">
    <property type="taxonomic scope" value="Eukaryota"/>
</dbReference>
<keyword evidence="6" id="KW-0732">Signal</keyword>
<dbReference type="GO" id="GO:0004190">
    <property type="term" value="F:aspartic-type endopeptidase activity"/>
    <property type="evidence" value="ECO:0007669"/>
    <property type="project" value="UniProtKB-KW"/>
</dbReference>
<dbReference type="InterPro" id="IPR001969">
    <property type="entry name" value="Aspartic_peptidase_AS"/>
</dbReference>
<dbReference type="PANTHER" id="PTHR47966">
    <property type="entry name" value="BETA-SITE APP-CLEAVING ENZYME, ISOFORM A-RELATED"/>
    <property type="match status" value="1"/>
</dbReference>
<dbReference type="Pfam" id="PF00026">
    <property type="entry name" value="Asp"/>
    <property type="match status" value="1"/>
</dbReference>
<dbReference type="EMBL" id="KI912110">
    <property type="protein sequence ID" value="ETS85823.1"/>
    <property type="molecule type" value="Genomic_DNA"/>
</dbReference>
<feature type="compositionally biased region" description="Low complexity" evidence="5">
    <location>
        <begin position="528"/>
        <end position="568"/>
    </location>
</feature>
<dbReference type="HOGENOM" id="CLU_290042_0_0_1"/>
<dbReference type="InterPro" id="IPR057230">
    <property type="entry name" value="DUF7908"/>
</dbReference>
<keyword evidence="2 4" id="KW-0064">Aspartyl protease</keyword>
<evidence type="ECO:0000256" key="4">
    <source>
        <dbReference type="RuleBase" id="RU000454"/>
    </source>
</evidence>
<feature type="active site" evidence="3">
    <location>
        <position position="295"/>
    </location>
</feature>
<dbReference type="Proteomes" id="UP000030651">
    <property type="component" value="Unassembled WGS sequence"/>
</dbReference>
<evidence type="ECO:0000256" key="3">
    <source>
        <dbReference type="PIRSR" id="PIRSR601461-1"/>
    </source>
</evidence>
<feature type="compositionally biased region" description="Low complexity" evidence="5">
    <location>
        <begin position="584"/>
        <end position="609"/>
    </location>
</feature>
<feature type="domain" description="Peptidase A1" evidence="7">
    <location>
        <begin position="80"/>
        <end position="411"/>
    </location>
</feature>
<comment type="similarity">
    <text evidence="1 4">Belongs to the peptidase A1 family.</text>
</comment>
<name>W3XIC9_PESFW</name>
<feature type="compositionally biased region" description="Polar residues" evidence="5">
    <location>
        <begin position="509"/>
        <end position="522"/>
    </location>
</feature>
<keyword evidence="4" id="KW-0378">Hydrolase</keyword>
<feature type="compositionally biased region" description="Low complexity" evidence="5">
    <location>
        <begin position="450"/>
        <end position="459"/>
    </location>
</feature>
<feature type="signal peptide" evidence="6">
    <location>
        <begin position="1"/>
        <end position="22"/>
    </location>
</feature>
<dbReference type="InterPro" id="IPR021109">
    <property type="entry name" value="Peptidase_aspartic_dom_sf"/>
</dbReference>
<dbReference type="OrthoDB" id="771136at2759"/>
<accession>W3XIC9</accession>
<evidence type="ECO:0000313" key="8">
    <source>
        <dbReference type="EMBL" id="ETS85823.1"/>
    </source>
</evidence>
<sequence>MAGLSKTGAITWALTLAGLAHSHGDFIADRDTTSDIIKNKDQILSVPLTRIHQSLMPEIPSRLRARYFQSSVKDIIGAAYLADITVGTGNPDQTIQVLLDTGSYELWVNPNCSKSSVPELCESFGQYDPSLSPTAQNLNATSQIRYGSGSVNISYFTDDVSISSGRISTQQFGVATDSQSVWFGIMGLGYGRRQAGSTKGSLKYDSVIDNIYDQQYTNSRLFGLELGLQGKPQIAVTGQIIFGGVDTNKYAGNLSKIPLEEVDSHYRVKLTSISHQTPGNAASTITETSQIVIVDSGTTLSILPRDVVELIASQFPGATYDGDGTYLVPCALQDEPGSLSFGFDNTVITVPYSEFIWGAGNYNGTDICLLGVQWNTNSNIDAAKSYLILGDTFMRATYTVFDQDNNALYMSNYTTCGTQSSIVAVPAGLDAAANIPGNCEPPTVSEPAMTTATTGTNVTPISTGLFSSGDPNPVGPVSMTPSVSSFTPSSTSTAESGSSSSGVATSEAQQSEMSTPLSTATSEDFAATSSSGGSSPVNSSPSDSTPSSTNPGDISSASGSPIASSSADTTIPQSTDQSTTVGGSDTQTATQTMTAESTTSETPSSSVTSLPDERIIFGVLADGGAAKNGTSKRSTISHGALKLAKRQSNGGFIGGAGPANPSSCSDASGFGLIDGQLVSNDGGGLIATEPGVESMVLRVSPTGGSINTTFAVVDGILHWFNDAFFGGEATFCQTPDGQVNLVFTEDGAPAGCGEVSVAVYSASQCQNGELVLSASSSATGSVTSSITAPSDGITATTTGTSTGAESTGDGVDQFPISPALVTSTNTITTTVTNYIAYTITACPPSVQGCPIGQITTSTQVYVTTICPEDSAPAATTQPPSAGSGGGGAAAADGGNAVAVIVAVTVTEECETSTFAVSTCAANDDDNDCVLGRTTTTTYTRYRTITTTQEAMATATAVGDTSDTTPEMANALPEPSETLLIAPNKGAQIDSGSGFNSSAAVNFACPGCAVNVVPSGSAAFGTPTASFMPVQAGAEMSRVGVVGVFVSAFVGALMLIL</sequence>
<evidence type="ECO:0000256" key="6">
    <source>
        <dbReference type="SAM" id="SignalP"/>
    </source>
</evidence>
<organism evidence="8 9">
    <name type="scientific">Pestalotiopsis fici (strain W106-1 / CGMCC3.15140)</name>
    <dbReference type="NCBI Taxonomy" id="1229662"/>
    <lineage>
        <taxon>Eukaryota</taxon>
        <taxon>Fungi</taxon>
        <taxon>Dikarya</taxon>
        <taxon>Ascomycota</taxon>
        <taxon>Pezizomycotina</taxon>
        <taxon>Sordariomycetes</taxon>
        <taxon>Xylariomycetidae</taxon>
        <taxon>Amphisphaeriales</taxon>
        <taxon>Sporocadaceae</taxon>
        <taxon>Pestalotiopsis</taxon>
    </lineage>
</organism>
<feature type="active site" evidence="3">
    <location>
        <position position="100"/>
    </location>
</feature>
<gene>
    <name evidence="8" type="ORF">PFICI_03848</name>
</gene>
<feature type="compositionally biased region" description="Low complexity" evidence="5">
    <location>
        <begin position="476"/>
        <end position="508"/>
    </location>
</feature>
<dbReference type="InParanoid" id="W3XIC9"/>
<feature type="region of interest" description="Disordered" evidence="5">
    <location>
        <begin position="445"/>
        <end position="610"/>
    </location>
</feature>
<feature type="chain" id="PRO_5004834627" description="Peptidase A1 domain-containing protein" evidence="6">
    <location>
        <begin position="23"/>
        <end position="1056"/>
    </location>
</feature>
<proteinExistence type="inferred from homology"/>
<dbReference type="PANTHER" id="PTHR47966:SF65">
    <property type="entry name" value="ASPARTIC-TYPE ENDOPEPTIDASE"/>
    <property type="match status" value="1"/>
</dbReference>
<dbReference type="Pfam" id="PF25485">
    <property type="entry name" value="DUF7908"/>
    <property type="match status" value="1"/>
</dbReference>
<evidence type="ECO:0000256" key="1">
    <source>
        <dbReference type="ARBA" id="ARBA00007447"/>
    </source>
</evidence>
<evidence type="ECO:0000259" key="7">
    <source>
        <dbReference type="PROSITE" id="PS51767"/>
    </source>
</evidence>
<evidence type="ECO:0000256" key="2">
    <source>
        <dbReference type="ARBA" id="ARBA00022750"/>
    </source>
</evidence>
<dbReference type="RefSeq" id="XP_007830620.1">
    <property type="nucleotide sequence ID" value="XM_007832429.1"/>
</dbReference>
<feature type="compositionally biased region" description="Polar residues" evidence="5">
    <location>
        <begin position="460"/>
        <end position="470"/>
    </location>
</feature>
<dbReference type="PROSITE" id="PS00141">
    <property type="entry name" value="ASP_PROTEASE"/>
    <property type="match status" value="1"/>
</dbReference>
<evidence type="ECO:0000313" key="9">
    <source>
        <dbReference type="Proteomes" id="UP000030651"/>
    </source>
</evidence>
<dbReference type="InterPro" id="IPR033121">
    <property type="entry name" value="PEPTIDASE_A1"/>
</dbReference>
<dbReference type="SUPFAM" id="SSF50630">
    <property type="entry name" value="Acid proteases"/>
    <property type="match status" value="1"/>
</dbReference>
<keyword evidence="4" id="KW-0645">Protease</keyword>
<dbReference type="PROSITE" id="PS51767">
    <property type="entry name" value="PEPTIDASE_A1"/>
    <property type="match status" value="1"/>
</dbReference>
<reference evidence="9" key="1">
    <citation type="journal article" date="2015" name="BMC Genomics">
        <title>Genomic and transcriptomic analysis of the endophytic fungus Pestalotiopsis fici reveals its lifestyle and high potential for synthesis of natural products.</title>
        <authorList>
            <person name="Wang X."/>
            <person name="Zhang X."/>
            <person name="Liu L."/>
            <person name="Xiang M."/>
            <person name="Wang W."/>
            <person name="Sun X."/>
            <person name="Che Y."/>
            <person name="Guo L."/>
            <person name="Liu G."/>
            <person name="Guo L."/>
            <person name="Wang C."/>
            <person name="Yin W.B."/>
            <person name="Stadler M."/>
            <person name="Zhang X."/>
            <person name="Liu X."/>
        </authorList>
    </citation>
    <scope>NUCLEOTIDE SEQUENCE [LARGE SCALE GENOMIC DNA]</scope>
    <source>
        <strain evidence="9">W106-1 / CGMCC3.15140</strain>
    </source>
</reference>
<feature type="compositionally biased region" description="Polar residues" evidence="5">
    <location>
        <begin position="569"/>
        <end position="583"/>
    </location>
</feature>